<keyword evidence="4 8" id="KW-1133">Transmembrane helix</keyword>
<dbReference type="PANTHER" id="PTHR15712:SF23">
    <property type="entry name" value="ARMADILLO REPEAT CONTAINING 10"/>
    <property type="match status" value="1"/>
</dbReference>
<dbReference type="EnsemblMetazoa" id="G28434.5">
    <property type="protein sequence ID" value="G28434.5:cds"/>
    <property type="gene ID" value="G28434"/>
</dbReference>
<evidence type="ECO:0000256" key="5">
    <source>
        <dbReference type="ARBA" id="ARBA00023128"/>
    </source>
</evidence>
<sequence length="589" mass="64382">MSARGGQWIAAGALVVVGVGIILYLTKKRKKTDTAPKLDGKKNEEIKTTADFNRKSVPKDREKNESSQPVDEKTNNSDTKISVSSHNNEDIKLKTNDKKRPDDERKTKISIPKSIGQFESPKPVIEKPLTVENTSDLASKPHQSTGSNLQNGSKMEKNKNATSPDRQCERLEKTVPPESEKTISLNVSITKGDAQKNPVRKSSDKPEDGQSQSQTVTTGPVLSPRGSPLSSPPGGASNSQSLPTGPVMSPKGGAVQSPPTTKKSQTPPSQSPKPAQDSVPSSKVIYTKDEITEALLLSQNTPGMMSAKNADVLVSVLAHPDPTLRLSALLGINKCSTFTRNQNLLREHGCLTQLSQLLRQQVQNLSNMSHNASAVEDDPEKSKMSEKFMNLLATAINNLSSNEQNHKQFEDCVPMLVDIALEEETGESVRLSSLQALTNLSVMEHHHNHYTRIIQKLYHFLDGQSPGIRLQAAKILVNLSCNPELVPHMLAAKAPACVLELLRTGADEALVLRWTTFLANILTTVKESHLSASSLPPDDKAPSPETMYSALYGMNSIGQIKSKVFLLCRHKNENIKHQASRIYQMLNSK</sequence>
<reference evidence="10" key="1">
    <citation type="submission" date="2022-08" db="UniProtKB">
        <authorList>
            <consortium name="EnsemblMetazoa"/>
        </authorList>
    </citation>
    <scope>IDENTIFICATION</scope>
    <source>
        <strain evidence="10">05x7-T-G4-1.051#20</strain>
    </source>
</reference>
<keyword evidence="11" id="KW-1185">Reference proteome</keyword>
<dbReference type="PANTHER" id="PTHR15712">
    <property type="entry name" value="ARMADILLO REPEAT CONTAINING PROTEIN"/>
    <property type="match status" value="1"/>
</dbReference>
<evidence type="ECO:0000256" key="7">
    <source>
        <dbReference type="SAM" id="MobiDB-lite"/>
    </source>
</evidence>
<keyword evidence="6 8" id="KW-0472">Membrane</keyword>
<evidence type="ECO:0000256" key="4">
    <source>
        <dbReference type="ARBA" id="ARBA00022989"/>
    </source>
</evidence>
<dbReference type="OMA" id="YNYREFN"/>
<dbReference type="InterPro" id="IPR011989">
    <property type="entry name" value="ARM-like"/>
</dbReference>
<feature type="compositionally biased region" description="Polar residues" evidence="7">
    <location>
        <begin position="76"/>
        <end position="86"/>
    </location>
</feature>
<dbReference type="SUPFAM" id="SSF48371">
    <property type="entry name" value="ARM repeat"/>
    <property type="match status" value="1"/>
</dbReference>
<dbReference type="GO" id="GO:0031966">
    <property type="term" value="C:mitochondrial membrane"/>
    <property type="evidence" value="ECO:0007669"/>
    <property type="project" value="UniProtKB-SubCell"/>
</dbReference>
<feature type="compositionally biased region" description="Polar residues" evidence="7">
    <location>
        <begin position="131"/>
        <end position="153"/>
    </location>
</feature>
<keyword evidence="3 8" id="KW-0812">Transmembrane</keyword>
<organism evidence="10 11">
    <name type="scientific">Magallana gigas</name>
    <name type="common">Pacific oyster</name>
    <name type="synonym">Crassostrea gigas</name>
    <dbReference type="NCBI Taxonomy" id="29159"/>
    <lineage>
        <taxon>Eukaryota</taxon>
        <taxon>Metazoa</taxon>
        <taxon>Spiralia</taxon>
        <taxon>Lophotrochozoa</taxon>
        <taxon>Mollusca</taxon>
        <taxon>Bivalvia</taxon>
        <taxon>Autobranchia</taxon>
        <taxon>Pteriomorphia</taxon>
        <taxon>Ostreida</taxon>
        <taxon>Ostreoidea</taxon>
        <taxon>Ostreidae</taxon>
        <taxon>Magallana</taxon>
    </lineage>
</organism>
<evidence type="ECO:0000256" key="1">
    <source>
        <dbReference type="ARBA" id="ARBA00004167"/>
    </source>
</evidence>
<feature type="compositionally biased region" description="Low complexity" evidence="7">
    <location>
        <begin position="256"/>
        <end position="274"/>
    </location>
</feature>
<proteinExistence type="predicted"/>
<dbReference type="InterPro" id="IPR016024">
    <property type="entry name" value="ARM-type_fold"/>
</dbReference>
<dbReference type="Proteomes" id="UP000005408">
    <property type="component" value="Unassembled WGS sequence"/>
</dbReference>
<feature type="compositionally biased region" description="Basic and acidic residues" evidence="7">
    <location>
        <begin position="32"/>
        <end position="75"/>
    </location>
</feature>
<evidence type="ECO:0000256" key="2">
    <source>
        <dbReference type="ARBA" id="ARBA00004325"/>
    </source>
</evidence>
<keyword evidence="5" id="KW-0496">Mitochondrion</keyword>
<feature type="compositionally biased region" description="Basic and acidic residues" evidence="7">
    <location>
        <begin position="166"/>
        <end position="181"/>
    </location>
</feature>
<feature type="transmembrane region" description="Helical" evidence="8">
    <location>
        <begin position="6"/>
        <end position="25"/>
    </location>
</feature>
<dbReference type="InterPro" id="IPR006911">
    <property type="entry name" value="ARM-rpt_dom"/>
</dbReference>
<feature type="compositionally biased region" description="Basic and acidic residues" evidence="7">
    <location>
        <begin position="87"/>
        <end position="107"/>
    </location>
</feature>
<evidence type="ECO:0000313" key="10">
    <source>
        <dbReference type="EnsemblMetazoa" id="G28434.5:cds"/>
    </source>
</evidence>
<protein>
    <recommendedName>
        <fullName evidence="9">Armadillo repeat-containing domain-containing protein</fullName>
    </recommendedName>
</protein>
<evidence type="ECO:0000256" key="6">
    <source>
        <dbReference type="ARBA" id="ARBA00023136"/>
    </source>
</evidence>
<evidence type="ECO:0000256" key="8">
    <source>
        <dbReference type="SAM" id="Phobius"/>
    </source>
</evidence>
<feature type="domain" description="Armadillo repeat-containing" evidence="9">
    <location>
        <begin position="394"/>
        <end position="528"/>
    </location>
</feature>
<evidence type="ECO:0000313" key="11">
    <source>
        <dbReference type="Proteomes" id="UP000005408"/>
    </source>
</evidence>
<accession>A0A8W8LKC9</accession>
<dbReference type="OrthoDB" id="10017790at2759"/>
<dbReference type="Pfam" id="PF04826">
    <property type="entry name" value="Arm_2"/>
    <property type="match status" value="1"/>
</dbReference>
<comment type="subcellular location">
    <subcellularLocation>
        <location evidence="1">Membrane</location>
        <topology evidence="1">Single-pass membrane protein</topology>
    </subcellularLocation>
    <subcellularLocation>
        <location evidence="2">Mitochondrion membrane</location>
    </subcellularLocation>
</comment>
<feature type="compositionally biased region" description="Low complexity" evidence="7">
    <location>
        <begin position="219"/>
        <end position="237"/>
    </location>
</feature>
<dbReference type="Gene3D" id="1.25.10.10">
    <property type="entry name" value="Leucine-rich Repeat Variant"/>
    <property type="match status" value="1"/>
</dbReference>
<dbReference type="AlphaFoldDB" id="A0A8W8LKC9"/>
<name>A0A8W8LKC9_MAGGI</name>
<dbReference type="EnsemblMetazoa" id="G28434.7">
    <property type="protein sequence ID" value="G28434.7:cds"/>
    <property type="gene ID" value="G28434"/>
</dbReference>
<evidence type="ECO:0000256" key="3">
    <source>
        <dbReference type="ARBA" id="ARBA00022692"/>
    </source>
</evidence>
<evidence type="ECO:0000259" key="9">
    <source>
        <dbReference type="Pfam" id="PF04826"/>
    </source>
</evidence>
<feature type="region of interest" description="Disordered" evidence="7">
    <location>
        <begin position="29"/>
        <end position="282"/>
    </location>
</feature>
<feature type="compositionally biased region" description="Polar residues" evidence="7">
    <location>
        <begin position="209"/>
        <end position="218"/>
    </location>
</feature>
<dbReference type="InterPro" id="IPR051303">
    <property type="entry name" value="Armcx_regulator"/>
</dbReference>